<dbReference type="Pfam" id="PF00782">
    <property type="entry name" value="DSPc"/>
    <property type="match status" value="1"/>
</dbReference>
<dbReference type="InterPro" id="IPR000253">
    <property type="entry name" value="FHA_dom"/>
</dbReference>
<keyword evidence="3" id="KW-0378">Hydrolase</keyword>
<dbReference type="PROSITE" id="PS50056">
    <property type="entry name" value="TYR_PHOSPHATASE_2"/>
    <property type="match status" value="1"/>
</dbReference>
<evidence type="ECO:0000256" key="4">
    <source>
        <dbReference type="ARBA" id="ARBA00022912"/>
    </source>
</evidence>
<dbReference type="PROSITE" id="PS00383">
    <property type="entry name" value="TYR_PHOSPHATASE_1"/>
    <property type="match status" value="1"/>
</dbReference>
<dbReference type="GO" id="GO:0005737">
    <property type="term" value="C:cytoplasm"/>
    <property type="evidence" value="ECO:0007669"/>
    <property type="project" value="TreeGrafter"/>
</dbReference>
<feature type="domain" description="Tyrosine specific protein phosphatases" evidence="8">
    <location>
        <begin position="197"/>
        <end position="255"/>
    </location>
</feature>
<gene>
    <name evidence="10" type="ORF">WJX72_007967</name>
</gene>
<dbReference type="Gene3D" id="3.40.250.10">
    <property type="entry name" value="Rhodanese-like domain"/>
    <property type="match status" value="1"/>
</dbReference>
<feature type="domain" description="Rhodanese" evidence="9">
    <location>
        <begin position="20"/>
        <end position="123"/>
    </location>
</feature>
<comment type="caution">
    <text evidence="10">The sequence shown here is derived from an EMBL/GenBank/DDBJ whole genome shotgun (WGS) entry which is preliminary data.</text>
</comment>
<accession>A0AAW1Q3V5</accession>
<evidence type="ECO:0000256" key="5">
    <source>
        <dbReference type="SAM" id="MobiDB-lite"/>
    </source>
</evidence>
<dbReference type="InterPro" id="IPR000387">
    <property type="entry name" value="Tyr_Pase_dom"/>
</dbReference>
<dbReference type="EC" id="3.1.3.48" evidence="2"/>
<dbReference type="InterPro" id="IPR001763">
    <property type="entry name" value="Rhodanese-like_dom"/>
</dbReference>
<dbReference type="PROSITE" id="PS50006">
    <property type="entry name" value="FHA_DOMAIN"/>
    <property type="match status" value="1"/>
</dbReference>
<dbReference type="SMART" id="SM00240">
    <property type="entry name" value="FHA"/>
    <property type="match status" value="1"/>
</dbReference>
<dbReference type="Gene3D" id="3.90.190.10">
    <property type="entry name" value="Protein tyrosine phosphatase superfamily"/>
    <property type="match status" value="1"/>
</dbReference>
<feature type="domain" description="Tyrosine-protein phosphatase" evidence="7">
    <location>
        <begin position="134"/>
        <end position="277"/>
    </location>
</feature>
<dbReference type="AlphaFoldDB" id="A0AAW1Q3V5"/>
<dbReference type="InterPro" id="IPR016130">
    <property type="entry name" value="Tyr_Pase_AS"/>
</dbReference>
<dbReference type="PANTHER" id="PTHR10159">
    <property type="entry name" value="DUAL SPECIFICITY PROTEIN PHOSPHATASE"/>
    <property type="match status" value="1"/>
</dbReference>
<dbReference type="Gene3D" id="2.60.200.20">
    <property type="match status" value="1"/>
</dbReference>
<feature type="region of interest" description="Disordered" evidence="5">
    <location>
        <begin position="315"/>
        <end position="469"/>
    </location>
</feature>
<dbReference type="Pfam" id="PF00498">
    <property type="entry name" value="FHA"/>
    <property type="match status" value="1"/>
</dbReference>
<dbReference type="Pfam" id="PF00581">
    <property type="entry name" value="Rhodanese"/>
    <property type="match status" value="1"/>
</dbReference>
<evidence type="ECO:0000256" key="3">
    <source>
        <dbReference type="ARBA" id="ARBA00022801"/>
    </source>
</evidence>
<evidence type="ECO:0000256" key="1">
    <source>
        <dbReference type="ARBA" id="ARBA00008601"/>
    </source>
</evidence>
<protein>
    <recommendedName>
        <fullName evidence="2">protein-tyrosine-phosphatase</fullName>
        <ecNumber evidence="2">3.1.3.48</ecNumber>
    </recommendedName>
</protein>
<reference evidence="10 11" key="1">
    <citation type="journal article" date="2024" name="Nat. Commun.">
        <title>Phylogenomics reveals the evolutionary origins of lichenization in chlorophyte algae.</title>
        <authorList>
            <person name="Puginier C."/>
            <person name="Libourel C."/>
            <person name="Otte J."/>
            <person name="Skaloud P."/>
            <person name="Haon M."/>
            <person name="Grisel S."/>
            <person name="Petersen M."/>
            <person name="Berrin J.G."/>
            <person name="Delaux P.M."/>
            <person name="Dal Grande F."/>
            <person name="Keller J."/>
        </authorList>
    </citation>
    <scope>NUCLEOTIDE SEQUENCE [LARGE SCALE GENOMIC DNA]</scope>
    <source>
        <strain evidence="10 11">SAG 2043</strain>
    </source>
</reference>
<dbReference type="Proteomes" id="UP001489004">
    <property type="component" value="Unassembled WGS sequence"/>
</dbReference>
<comment type="similarity">
    <text evidence="1">Belongs to the protein-tyrosine phosphatase family. Non-receptor class dual specificity subfamily.</text>
</comment>
<organism evidence="10 11">
    <name type="scientific">[Myrmecia] bisecta</name>
    <dbReference type="NCBI Taxonomy" id="41462"/>
    <lineage>
        <taxon>Eukaryota</taxon>
        <taxon>Viridiplantae</taxon>
        <taxon>Chlorophyta</taxon>
        <taxon>core chlorophytes</taxon>
        <taxon>Trebouxiophyceae</taxon>
        <taxon>Trebouxiales</taxon>
        <taxon>Trebouxiaceae</taxon>
        <taxon>Myrmecia</taxon>
    </lineage>
</organism>
<dbReference type="InterPro" id="IPR008984">
    <property type="entry name" value="SMAD_FHA_dom_sf"/>
</dbReference>
<evidence type="ECO:0000313" key="11">
    <source>
        <dbReference type="Proteomes" id="UP001489004"/>
    </source>
</evidence>
<dbReference type="CDD" id="cd14498">
    <property type="entry name" value="DSP"/>
    <property type="match status" value="1"/>
</dbReference>
<dbReference type="GO" id="GO:0043409">
    <property type="term" value="P:negative regulation of MAPK cascade"/>
    <property type="evidence" value="ECO:0007669"/>
    <property type="project" value="TreeGrafter"/>
</dbReference>
<feature type="domain" description="FHA" evidence="6">
    <location>
        <begin position="495"/>
        <end position="545"/>
    </location>
</feature>
<evidence type="ECO:0000259" key="6">
    <source>
        <dbReference type="PROSITE" id="PS50006"/>
    </source>
</evidence>
<keyword evidence="11" id="KW-1185">Reference proteome</keyword>
<dbReference type="GO" id="GO:0008330">
    <property type="term" value="F:protein tyrosine/threonine phosphatase activity"/>
    <property type="evidence" value="ECO:0007669"/>
    <property type="project" value="TreeGrafter"/>
</dbReference>
<feature type="compositionally biased region" description="Basic and acidic residues" evidence="5">
    <location>
        <begin position="359"/>
        <end position="444"/>
    </location>
</feature>
<evidence type="ECO:0000313" key="10">
    <source>
        <dbReference type="EMBL" id="KAK9816993.1"/>
    </source>
</evidence>
<dbReference type="PROSITE" id="PS50206">
    <property type="entry name" value="RHODANESE_3"/>
    <property type="match status" value="1"/>
</dbReference>
<dbReference type="InterPro" id="IPR000340">
    <property type="entry name" value="Dual-sp_phosphatase_cat-dom"/>
</dbReference>
<dbReference type="InterPro" id="IPR029021">
    <property type="entry name" value="Prot-tyrosine_phosphatase-like"/>
</dbReference>
<dbReference type="EMBL" id="JALJOR010000005">
    <property type="protein sequence ID" value="KAK9816993.1"/>
    <property type="molecule type" value="Genomic_DNA"/>
</dbReference>
<evidence type="ECO:0000259" key="8">
    <source>
        <dbReference type="PROSITE" id="PS50056"/>
    </source>
</evidence>
<dbReference type="SUPFAM" id="SSF52821">
    <property type="entry name" value="Rhodanese/Cell cycle control phosphatase"/>
    <property type="match status" value="1"/>
</dbReference>
<dbReference type="GO" id="GO:0033550">
    <property type="term" value="F:MAP kinase tyrosine phosphatase activity"/>
    <property type="evidence" value="ECO:0007669"/>
    <property type="project" value="TreeGrafter"/>
</dbReference>
<evidence type="ECO:0000256" key="2">
    <source>
        <dbReference type="ARBA" id="ARBA00013064"/>
    </source>
</evidence>
<keyword evidence="4" id="KW-0904">Protein phosphatase</keyword>
<dbReference type="PROSITE" id="PS50054">
    <property type="entry name" value="TYR_PHOSPHATASE_DUAL"/>
    <property type="match status" value="1"/>
</dbReference>
<feature type="compositionally biased region" description="Low complexity" evidence="5">
    <location>
        <begin position="330"/>
        <end position="349"/>
    </location>
</feature>
<dbReference type="InterPro" id="IPR020422">
    <property type="entry name" value="TYR_PHOSPHATASE_DUAL_dom"/>
</dbReference>
<name>A0AAW1Q3V5_9CHLO</name>
<dbReference type="InterPro" id="IPR036873">
    <property type="entry name" value="Rhodanese-like_dom_sf"/>
</dbReference>
<evidence type="ECO:0000259" key="9">
    <source>
        <dbReference type="PROSITE" id="PS50206"/>
    </source>
</evidence>
<evidence type="ECO:0000259" key="7">
    <source>
        <dbReference type="PROSITE" id="PS50054"/>
    </source>
</evidence>
<dbReference type="SUPFAM" id="SSF52799">
    <property type="entry name" value="(Phosphotyrosine protein) phosphatases II"/>
    <property type="match status" value="1"/>
</dbReference>
<proteinExistence type="inferred from homology"/>
<dbReference type="PANTHER" id="PTHR10159:SF519">
    <property type="entry name" value="DUAL SPECIFICITY PROTEIN PHOSPHATASE MPK3"/>
    <property type="match status" value="1"/>
</dbReference>
<dbReference type="SMART" id="SM00195">
    <property type="entry name" value="DSPc"/>
    <property type="match status" value="1"/>
</dbReference>
<dbReference type="SUPFAM" id="SSF49879">
    <property type="entry name" value="SMAD/FHA domain"/>
    <property type="match status" value="1"/>
</dbReference>
<dbReference type="GO" id="GO:0017017">
    <property type="term" value="F:MAP kinase tyrosine/serine/threonine phosphatase activity"/>
    <property type="evidence" value="ECO:0007669"/>
    <property type="project" value="TreeGrafter"/>
</dbReference>
<sequence length="588" mass="64701">MEVKTATPERIFRVFTACPNDTRTLIVDVRHAKEYKKLHILSAYNVRLAANGKTLLDYSKNTYDFSWSADCWWDKHVIVYGDEKLRKDHPVVAFLSQDNHAKSLHIYKEGFEAFSKRYAVVCTASTKATALRRYPSEIIPGLLYLGDWSHAENTDRLNEINVKRILTIHNHPENLKVPSKINHRKYELADVDTQDISPFFSPSYDFIEEARAANEAVLVHCGAGVSRSAALCIAYLMRRFQWSAAKARSFCHERRSLVAPNDGFWRSLCALEGQLGIANRSNPNEGGGRGVDAPVALAQDAAGEKVTVTFVPAGRGASTAQPSSSKAEEAAGAGAGQAARDGSQAAAGSNREAAAVAGNDRDKDRRRSEREAAPDRHRDTERDRARRGDADANGRPDTSDRRRSDADDSGRRRDRGDRDKDRKRDRGDERPDQRSSSADYERDRKKPKAGDNGASNRGGELQPSTPPPAVVLQASKEGRVVGQFEISLAKANQRCVFGRTPGCDVQLEHASISRQHAQLTTDAAGLLYLTDLGSAHGTNVDGVWIRPKAPRQLAKGAVFKFGGSTREYKVLAVPRDASSQQLPAQATD</sequence>